<keyword evidence="3" id="KW-1185">Reference proteome</keyword>
<evidence type="ECO:0000313" key="3">
    <source>
        <dbReference type="Proteomes" id="UP001218218"/>
    </source>
</evidence>
<keyword evidence="1" id="KW-0472">Membrane</keyword>
<proteinExistence type="predicted"/>
<gene>
    <name evidence="2" type="ORF">DFH08DRAFT_1079810</name>
</gene>
<feature type="transmembrane region" description="Helical" evidence="1">
    <location>
        <begin position="26"/>
        <end position="44"/>
    </location>
</feature>
<comment type="caution">
    <text evidence="2">The sequence shown here is derived from an EMBL/GenBank/DDBJ whole genome shotgun (WGS) entry which is preliminary data.</text>
</comment>
<keyword evidence="1" id="KW-1133">Transmembrane helix</keyword>
<evidence type="ECO:0008006" key="4">
    <source>
        <dbReference type="Google" id="ProtNLM"/>
    </source>
</evidence>
<evidence type="ECO:0000313" key="2">
    <source>
        <dbReference type="EMBL" id="KAJ7348282.1"/>
    </source>
</evidence>
<dbReference type="AlphaFoldDB" id="A0AAD7ERP5"/>
<sequence>MEYKMDAQMRGTAFTQSTRIRTMVQIVRYLTLFSLATVGLSMVVKRDVIAVGADITAMAKLTTDLDNSIKACNSLAQALATPPLSGPDCTTISDSLLTLKVGILASLTNIVVKKLVFEALPVGGVPALILINLQNLRVVTVAYARALIAISSGSCAATQQQILIELEAGFATAIKAYSP</sequence>
<organism evidence="2 3">
    <name type="scientific">Mycena albidolilacea</name>
    <dbReference type="NCBI Taxonomy" id="1033008"/>
    <lineage>
        <taxon>Eukaryota</taxon>
        <taxon>Fungi</taxon>
        <taxon>Dikarya</taxon>
        <taxon>Basidiomycota</taxon>
        <taxon>Agaricomycotina</taxon>
        <taxon>Agaricomycetes</taxon>
        <taxon>Agaricomycetidae</taxon>
        <taxon>Agaricales</taxon>
        <taxon>Marasmiineae</taxon>
        <taxon>Mycenaceae</taxon>
        <taxon>Mycena</taxon>
    </lineage>
</organism>
<dbReference type="Proteomes" id="UP001218218">
    <property type="component" value="Unassembled WGS sequence"/>
</dbReference>
<accession>A0AAD7ERP5</accession>
<evidence type="ECO:0000256" key="1">
    <source>
        <dbReference type="SAM" id="Phobius"/>
    </source>
</evidence>
<reference evidence="2" key="1">
    <citation type="submission" date="2023-03" db="EMBL/GenBank/DDBJ databases">
        <title>Massive genome expansion in bonnet fungi (Mycena s.s.) driven by repeated elements and novel gene families across ecological guilds.</title>
        <authorList>
            <consortium name="Lawrence Berkeley National Laboratory"/>
            <person name="Harder C.B."/>
            <person name="Miyauchi S."/>
            <person name="Viragh M."/>
            <person name="Kuo A."/>
            <person name="Thoen E."/>
            <person name="Andreopoulos B."/>
            <person name="Lu D."/>
            <person name="Skrede I."/>
            <person name="Drula E."/>
            <person name="Henrissat B."/>
            <person name="Morin E."/>
            <person name="Kohler A."/>
            <person name="Barry K."/>
            <person name="LaButti K."/>
            <person name="Morin E."/>
            <person name="Salamov A."/>
            <person name="Lipzen A."/>
            <person name="Mereny Z."/>
            <person name="Hegedus B."/>
            <person name="Baldrian P."/>
            <person name="Stursova M."/>
            <person name="Weitz H."/>
            <person name="Taylor A."/>
            <person name="Grigoriev I.V."/>
            <person name="Nagy L.G."/>
            <person name="Martin F."/>
            <person name="Kauserud H."/>
        </authorList>
    </citation>
    <scope>NUCLEOTIDE SEQUENCE</scope>
    <source>
        <strain evidence="2">CBHHK002</strain>
    </source>
</reference>
<keyword evidence="1" id="KW-0812">Transmembrane</keyword>
<name>A0AAD7ERP5_9AGAR</name>
<dbReference type="EMBL" id="JARIHO010000017">
    <property type="protein sequence ID" value="KAJ7348282.1"/>
    <property type="molecule type" value="Genomic_DNA"/>
</dbReference>
<protein>
    <recommendedName>
        <fullName evidence="4">Transmembrane protein</fullName>
    </recommendedName>
</protein>